<dbReference type="PROSITE" id="PS51384">
    <property type="entry name" value="FAD_FR"/>
    <property type="match status" value="1"/>
</dbReference>
<dbReference type="InterPro" id="IPR039261">
    <property type="entry name" value="FNR_nucleotide-bd"/>
</dbReference>
<evidence type="ECO:0000256" key="1">
    <source>
        <dbReference type="ARBA" id="ARBA00004651"/>
    </source>
</evidence>
<dbReference type="AlphaFoldDB" id="A0A1E3QH39"/>
<dbReference type="InterPro" id="IPR017938">
    <property type="entry name" value="Riboflavin_synthase-like_b-brl"/>
</dbReference>
<dbReference type="PANTHER" id="PTHR32361">
    <property type="entry name" value="FERRIC/CUPRIC REDUCTASE TRANSMEMBRANE COMPONENT"/>
    <property type="match status" value="1"/>
</dbReference>
<dbReference type="InterPro" id="IPR051410">
    <property type="entry name" value="Ferric/Cupric_Reductase"/>
</dbReference>
<dbReference type="InterPro" id="IPR013112">
    <property type="entry name" value="FAD-bd_8"/>
</dbReference>
<evidence type="ECO:0000256" key="10">
    <source>
        <dbReference type="ARBA" id="ARBA00022989"/>
    </source>
</evidence>
<evidence type="ECO:0000313" key="20">
    <source>
        <dbReference type="Proteomes" id="UP000094336"/>
    </source>
</evidence>
<keyword evidence="9" id="KW-0249">Electron transport</keyword>
<dbReference type="Proteomes" id="UP000094336">
    <property type="component" value="Unassembled WGS sequence"/>
</dbReference>
<dbReference type="InterPro" id="IPR013121">
    <property type="entry name" value="Fe_red_NAD-bd_6"/>
</dbReference>
<dbReference type="GO" id="GO:0052851">
    <property type="term" value="F:ferric-chelate reductase (NADPH) activity"/>
    <property type="evidence" value="ECO:0007669"/>
    <property type="project" value="UniProtKB-EC"/>
</dbReference>
<dbReference type="Gene3D" id="3.40.50.80">
    <property type="entry name" value="Nucleotide-binding domain of ferredoxin-NADP reductase (FNR) module"/>
    <property type="match status" value="1"/>
</dbReference>
<reference evidence="20" key="1">
    <citation type="submission" date="2016-05" db="EMBL/GenBank/DDBJ databases">
        <title>Comparative genomics of biotechnologically important yeasts.</title>
        <authorList>
            <consortium name="DOE Joint Genome Institute"/>
            <person name="Riley R."/>
            <person name="Haridas S."/>
            <person name="Wolfe K.H."/>
            <person name="Lopes M.R."/>
            <person name="Hittinger C.T."/>
            <person name="Goker M."/>
            <person name="Salamov A."/>
            <person name="Wisecaver J."/>
            <person name="Long T.M."/>
            <person name="Aerts A.L."/>
            <person name="Barry K."/>
            <person name="Choi C."/>
            <person name="Clum A."/>
            <person name="Coughlan A.Y."/>
            <person name="Deshpande S."/>
            <person name="Douglass A.P."/>
            <person name="Hanson S.J."/>
            <person name="Klenk H.-P."/>
            <person name="Labutti K."/>
            <person name="Lapidus A."/>
            <person name="Lindquist E."/>
            <person name="Lipzen A."/>
            <person name="Meier-Kolthoff J.P."/>
            <person name="Ohm R.A."/>
            <person name="Otillar R.P."/>
            <person name="Pangilinan J."/>
            <person name="Peng Y."/>
            <person name="Rokas A."/>
            <person name="Rosa C.A."/>
            <person name="Scheuner C."/>
            <person name="Sibirny A.A."/>
            <person name="Slot J.C."/>
            <person name="Stielow J.B."/>
            <person name="Sun H."/>
            <person name="Kurtzman C.P."/>
            <person name="Blackwell M."/>
            <person name="Grigoriev I.V."/>
            <person name="Jeffries T.W."/>
        </authorList>
    </citation>
    <scope>NUCLEOTIDE SEQUENCE [LARGE SCALE GENOMIC DNA]</scope>
    <source>
        <strain evidence="20">NRRL Y-12698</strain>
    </source>
</reference>
<proteinExistence type="inferred from homology"/>
<feature type="region of interest" description="Disordered" evidence="16">
    <location>
        <begin position="422"/>
        <end position="447"/>
    </location>
</feature>
<evidence type="ECO:0000256" key="12">
    <source>
        <dbReference type="ARBA" id="ARBA00023065"/>
    </source>
</evidence>
<protein>
    <recommendedName>
        <fullName evidence="3">ferric-chelate reductase (NADPH)</fullName>
        <ecNumber evidence="3">1.16.1.9</ecNumber>
    </recommendedName>
</protein>
<dbReference type="InterPro" id="IPR013130">
    <property type="entry name" value="Fe3_Rdtase_TM_dom"/>
</dbReference>
<keyword evidence="4" id="KW-0813">Transport</keyword>
<evidence type="ECO:0000313" key="19">
    <source>
        <dbReference type="EMBL" id="ODQ77001.1"/>
    </source>
</evidence>
<comment type="similarity">
    <text evidence="2">Belongs to the ferric reductase (FRE) family.</text>
</comment>
<keyword evidence="20" id="KW-1185">Reference proteome</keyword>
<keyword evidence="6" id="KW-0285">Flavoprotein</keyword>
<evidence type="ECO:0000256" key="5">
    <source>
        <dbReference type="ARBA" id="ARBA00022475"/>
    </source>
</evidence>
<feature type="compositionally biased region" description="Basic and acidic residues" evidence="16">
    <location>
        <begin position="432"/>
        <end position="445"/>
    </location>
</feature>
<keyword evidence="11" id="KW-0560">Oxidoreductase</keyword>
<dbReference type="GO" id="GO:0006879">
    <property type="term" value="P:intracellular iron ion homeostasis"/>
    <property type="evidence" value="ECO:0007669"/>
    <property type="project" value="TreeGrafter"/>
</dbReference>
<dbReference type="Pfam" id="PF08022">
    <property type="entry name" value="FAD_binding_8"/>
    <property type="match status" value="1"/>
</dbReference>
<dbReference type="GO" id="GO:0015677">
    <property type="term" value="P:copper ion import"/>
    <property type="evidence" value="ECO:0007669"/>
    <property type="project" value="TreeGrafter"/>
</dbReference>
<dbReference type="STRING" id="984486.A0A1E3QH39"/>
<evidence type="ECO:0000256" key="14">
    <source>
        <dbReference type="ARBA" id="ARBA00023180"/>
    </source>
</evidence>
<dbReference type="SUPFAM" id="SSF52343">
    <property type="entry name" value="Ferredoxin reductase-like, C-terminal NADP-linked domain"/>
    <property type="match status" value="1"/>
</dbReference>
<evidence type="ECO:0000256" key="13">
    <source>
        <dbReference type="ARBA" id="ARBA00023136"/>
    </source>
</evidence>
<organism evidence="19 20">
    <name type="scientific">Babjeviella inositovora NRRL Y-12698</name>
    <dbReference type="NCBI Taxonomy" id="984486"/>
    <lineage>
        <taxon>Eukaryota</taxon>
        <taxon>Fungi</taxon>
        <taxon>Dikarya</taxon>
        <taxon>Ascomycota</taxon>
        <taxon>Saccharomycotina</taxon>
        <taxon>Pichiomycetes</taxon>
        <taxon>Serinales incertae sedis</taxon>
        <taxon>Babjeviella</taxon>
    </lineage>
</organism>
<dbReference type="SFLD" id="SFLDG01168">
    <property type="entry name" value="Ferric_reductase_subgroup_(FRE"/>
    <property type="match status" value="1"/>
</dbReference>
<dbReference type="GeneID" id="30149927"/>
<dbReference type="EMBL" id="KV454444">
    <property type="protein sequence ID" value="ODQ77001.1"/>
    <property type="molecule type" value="Genomic_DNA"/>
</dbReference>
<feature type="compositionally biased region" description="Polar residues" evidence="16">
    <location>
        <begin position="422"/>
        <end position="431"/>
    </location>
</feature>
<evidence type="ECO:0000256" key="11">
    <source>
        <dbReference type="ARBA" id="ARBA00023002"/>
    </source>
</evidence>
<keyword evidence="5" id="KW-1003">Cell membrane</keyword>
<keyword evidence="7 17" id="KW-0812">Transmembrane</keyword>
<evidence type="ECO:0000256" key="15">
    <source>
        <dbReference type="ARBA" id="ARBA00048483"/>
    </source>
</evidence>
<comment type="catalytic activity">
    <reaction evidence="15">
        <text>2 a Fe(II)-siderophore + NADP(+) + H(+) = 2 a Fe(III)-siderophore + NADPH</text>
        <dbReference type="Rhea" id="RHEA:28795"/>
        <dbReference type="Rhea" id="RHEA-COMP:11342"/>
        <dbReference type="Rhea" id="RHEA-COMP:11344"/>
        <dbReference type="ChEBI" id="CHEBI:15378"/>
        <dbReference type="ChEBI" id="CHEBI:29033"/>
        <dbReference type="ChEBI" id="CHEBI:29034"/>
        <dbReference type="ChEBI" id="CHEBI:57783"/>
        <dbReference type="ChEBI" id="CHEBI:58349"/>
        <dbReference type="EC" id="1.16.1.9"/>
    </reaction>
</comment>
<evidence type="ECO:0000256" key="7">
    <source>
        <dbReference type="ARBA" id="ARBA00022692"/>
    </source>
</evidence>
<feature type="transmembrane region" description="Helical" evidence="17">
    <location>
        <begin position="208"/>
        <end position="226"/>
    </location>
</feature>
<name>A0A1E3QH39_9ASCO</name>
<dbReference type="Pfam" id="PF01794">
    <property type="entry name" value="Ferric_reduct"/>
    <property type="match status" value="1"/>
</dbReference>
<evidence type="ECO:0000259" key="18">
    <source>
        <dbReference type="PROSITE" id="PS51384"/>
    </source>
</evidence>
<evidence type="ECO:0000256" key="16">
    <source>
        <dbReference type="SAM" id="MobiDB-lite"/>
    </source>
</evidence>
<evidence type="ECO:0000256" key="4">
    <source>
        <dbReference type="ARBA" id="ARBA00022448"/>
    </source>
</evidence>
<keyword evidence="8" id="KW-0274">FAD</keyword>
<feature type="transmembrane region" description="Helical" evidence="17">
    <location>
        <begin position="179"/>
        <end position="201"/>
    </location>
</feature>
<dbReference type="CDD" id="cd06186">
    <property type="entry name" value="NOX_Duox_like_FAD_NADP"/>
    <property type="match status" value="1"/>
</dbReference>
<accession>A0A1E3QH39</accession>
<dbReference type="InterPro" id="IPR017927">
    <property type="entry name" value="FAD-bd_FR_type"/>
</dbReference>
<dbReference type="GO" id="GO:0006826">
    <property type="term" value="P:iron ion transport"/>
    <property type="evidence" value="ECO:0007669"/>
    <property type="project" value="TreeGrafter"/>
</dbReference>
<keyword evidence="14" id="KW-0325">Glycoprotein</keyword>
<dbReference type="EC" id="1.16.1.9" evidence="3"/>
<feature type="transmembrane region" description="Helical" evidence="17">
    <location>
        <begin position="105"/>
        <end position="126"/>
    </location>
</feature>
<dbReference type="SFLD" id="SFLDS00052">
    <property type="entry name" value="Ferric_Reductase_Domain"/>
    <property type="match status" value="1"/>
</dbReference>
<evidence type="ECO:0000256" key="3">
    <source>
        <dbReference type="ARBA" id="ARBA00012668"/>
    </source>
</evidence>
<evidence type="ECO:0000256" key="17">
    <source>
        <dbReference type="SAM" id="Phobius"/>
    </source>
</evidence>
<evidence type="ECO:0000256" key="8">
    <source>
        <dbReference type="ARBA" id="ARBA00022827"/>
    </source>
</evidence>
<feature type="transmembrane region" description="Helical" evidence="17">
    <location>
        <begin position="64"/>
        <end position="85"/>
    </location>
</feature>
<dbReference type="OrthoDB" id="4494341at2759"/>
<feature type="domain" description="FAD-binding FR-type" evidence="18">
    <location>
        <begin position="255"/>
        <end position="356"/>
    </location>
</feature>
<dbReference type="RefSeq" id="XP_018982329.1">
    <property type="nucleotide sequence ID" value="XM_019132074.1"/>
</dbReference>
<evidence type="ECO:0000256" key="9">
    <source>
        <dbReference type="ARBA" id="ARBA00022982"/>
    </source>
</evidence>
<dbReference type="Pfam" id="PF08030">
    <property type="entry name" value="NAD_binding_6"/>
    <property type="match status" value="1"/>
</dbReference>
<sequence>MVVSGIANWAVLLCPRLVMRLNGSFSKALKRHITLPAMHSTNKNVPPKLFGLPHGLLPTRAESLIIFLFWVYMILGSSIGFHHVSGNPIWKRPMGEIGRLVADRAGMLALFVYPMLILFASRNNVLMFFTRWSYARFNTLHRHMARIFFALVITHGTGMTINSFGISSTKYKTRLQEGYILWGVVAAIFMGFMLVQSILVLRRKSYEAFLMVHILFAIVIMIGIHYHINSFGYQGFTWVTIGIWGLDRVIRWGRMFSFGVNEASVTLVAGETLRVTVSKPKHWNSQPGQHAFVSFMMPACFWQSHPFTAISSNENELSFAIKVKGGVTLSLYKHLVSMPSQTATIKVCKYSQSLLMASGNGIPGMYDHAMRLANTSSKHSVKLVWVIRSYKPLSWMYEEMKKLGDTKVETIMYVTRPDDSLDYTNETNASDSENKSGEGKDEANEKSCLSRVQRLQKGLPHIEFKEGRPDIDCVIKEEFTQAGGSVAVVACGHDSMVDAIRYAVVHNLDATSHRVDYFEELQVWA</sequence>
<evidence type="ECO:0000256" key="6">
    <source>
        <dbReference type="ARBA" id="ARBA00022630"/>
    </source>
</evidence>
<keyword evidence="12" id="KW-0406">Ion transport</keyword>
<gene>
    <name evidence="19" type="ORF">BABINDRAFT_42497</name>
</gene>
<feature type="transmembrane region" description="Helical" evidence="17">
    <location>
        <begin position="147"/>
        <end position="167"/>
    </location>
</feature>
<keyword evidence="10 17" id="KW-1133">Transmembrane helix</keyword>
<dbReference type="GO" id="GO:0005886">
    <property type="term" value="C:plasma membrane"/>
    <property type="evidence" value="ECO:0007669"/>
    <property type="project" value="UniProtKB-SubCell"/>
</dbReference>
<evidence type="ECO:0000256" key="2">
    <source>
        <dbReference type="ARBA" id="ARBA00006278"/>
    </source>
</evidence>
<comment type="subcellular location">
    <subcellularLocation>
        <location evidence="1">Cell membrane</location>
        <topology evidence="1">Multi-pass membrane protein</topology>
    </subcellularLocation>
</comment>
<dbReference type="PANTHER" id="PTHR32361:SF9">
    <property type="entry name" value="FERRIC REDUCTASE TRANSMEMBRANE COMPONENT 3-RELATED"/>
    <property type="match status" value="1"/>
</dbReference>
<keyword evidence="13 17" id="KW-0472">Membrane</keyword>
<dbReference type="SUPFAM" id="SSF63380">
    <property type="entry name" value="Riboflavin synthase domain-like"/>
    <property type="match status" value="1"/>
</dbReference>